<comment type="caution">
    <text evidence="3">The sequence shown here is derived from an EMBL/GenBank/DDBJ whole genome shotgun (WGS) entry which is preliminary data.</text>
</comment>
<keyword evidence="2" id="KW-0472">Membrane</keyword>
<accession>A0A8H7D7Y1</accession>
<gene>
    <name evidence="3" type="ORF">MVEN_00561900</name>
</gene>
<dbReference type="Proteomes" id="UP000620124">
    <property type="component" value="Unassembled WGS sequence"/>
</dbReference>
<feature type="transmembrane region" description="Helical" evidence="2">
    <location>
        <begin position="98"/>
        <end position="120"/>
    </location>
</feature>
<evidence type="ECO:0000256" key="2">
    <source>
        <dbReference type="SAM" id="Phobius"/>
    </source>
</evidence>
<evidence type="ECO:0000313" key="3">
    <source>
        <dbReference type="EMBL" id="KAF7362158.1"/>
    </source>
</evidence>
<dbReference type="EMBL" id="JACAZI010000004">
    <property type="protein sequence ID" value="KAF7362158.1"/>
    <property type="molecule type" value="Genomic_DNA"/>
</dbReference>
<feature type="transmembrane region" description="Helical" evidence="2">
    <location>
        <begin position="154"/>
        <end position="175"/>
    </location>
</feature>
<keyword evidence="2" id="KW-0812">Transmembrane</keyword>
<keyword evidence="4" id="KW-1185">Reference proteome</keyword>
<name>A0A8H7D7Y1_9AGAR</name>
<feature type="region of interest" description="Disordered" evidence="1">
    <location>
        <begin position="204"/>
        <end position="230"/>
    </location>
</feature>
<keyword evidence="2" id="KW-1133">Transmembrane helix</keyword>
<protein>
    <submittedName>
        <fullName evidence="3">Uncharacterized protein</fullName>
    </submittedName>
</protein>
<evidence type="ECO:0000313" key="4">
    <source>
        <dbReference type="Proteomes" id="UP000620124"/>
    </source>
</evidence>
<evidence type="ECO:0000256" key="1">
    <source>
        <dbReference type="SAM" id="MobiDB-lite"/>
    </source>
</evidence>
<organism evidence="3 4">
    <name type="scientific">Mycena venus</name>
    <dbReference type="NCBI Taxonomy" id="2733690"/>
    <lineage>
        <taxon>Eukaryota</taxon>
        <taxon>Fungi</taxon>
        <taxon>Dikarya</taxon>
        <taxon>Basidiomycota</taxon>
        <taxon>Agaricomycotina</taxon>
        <taxon>Agaricomycetes</taxon>
        <taxon>Agaricomycetidae</taxon>
        <taxon>Agaricales</taxon>
        <taxon>Marasmiineae</taxon>
        <taxon>Mycenaceae</taxon>
        <taxon>Mycena</taxon>
    </lineage>
</organism>
<dbReference type="OrthoDB" id="7862095at2759"/>
<sequence length="230" mass="25502">MGAKYLCCLPLRLGVLVISFIQFIASALVSGLLAFVLVREAQGRPIFENKDNEQVFFHFSSRTKIVGIILASVYGLSALISFTGFIGAIRKKASYVRVFASLLQGALAAQIILMIAYFVLYFADKDEFKKVCINNSTNQAVIDNCNDLTRPKSIWALIVSAIIPILFQAYGVYIVSSYAKKLRNEQFLHQESFGFKGPGYVPVSEESHPLTHQGPYPYADNSHSFGGQRV</sequence>
<reference evidence="3" key="1">
    <citation type="submission" date="2020-05" db="EMBL/GenBank/DDBJ databases">
        <title>Mycena genomes resolve the evolution of fungal bioluminescence.</title>
        <authorList>
            <person name="Tsai I.J."/>
        </authorList>
    </citation>
    <scope>NUCLEOTIDE SEQUENCE</scope>
    <source>
        <strain evidence="3">CCC161011</strain>
    </source>
</reference>
<dbReference type="AlphaFoldDB" id="A0A8H7D7Y1"/>
<feature type="transmembrane region" description="Helical" evidence="2">
    <location>
        <begin position="12"/>
        <end position="38"/>
    </location>
</feature>
<feature type="transmembrane region" description="Helical" evidence="2">
    <location>
        <begin position="65"/>
        <end position="86"/>
    </location>
</feature>
<feature type="compositionally biased region" description="Polar residues" evidence="1">
    <location>
        <begin position="221"/>
        <end position="230"/>
    </location>
</feature>
<proteinExistence type="predicted"/>